<evidence type="ECO:0000256" key="2">
    <source>
        <dbReference type="SAM" id="Phobius"/>
    </source>
</evidence>
<keyword evidence="2" id="KW-1133">Transmembrane helix</keyword>
<keyword evidence="2" id="KW-0812">Transmembrane</keyword>
<keyword evidence="2" id="KW-0472">Membrane</keyword>
<feature type="transmembrane region" description="Helical" evidence="2">
    <location>
        <begin position="48"/>
        <end position="71"/>
    </location>
</feature>
<dbReference type="AlphaFoldDB" id="A0A4R2HFU6"/>
<feature type="transmembrane region" description="Helical" evidence="2">
    <location>
        <begin position="137"/>
        <end position="162"/>
    </location>
</feature>
<feature type="transmembrane region" description="Helical" evidence="2">
    <location>
        <begin position="182"/>
        <end position="203"/>
    </location>
</feature>
<dbReference type="OrthoDB" id="5188656at2"/>
<dbReference type="EMBL" id="SLWN01000006">
    <property type="protein sequence ID" value="TCO28022.1"/>
    <property type="molecule type" value="Genomic_DNA"/>
</dbReference>
<keyword evidence="4" id="KW-1185">Reference proteome</keyword>
<evidence type="ECO:0000313" key="3">
    <source>
        <dbReference type="EMBL" id="TCO28022.1"/>
    </source>
</evidence>
<accession>A0A4R2HFU6</accession>
<feature type="transmembrane region" description="Helical" evidence="2">
    <location>
        <begin position="210"/>
        <end position="232"/>
    </location>
</feature>
<dbReference type="Proteomes" id="UP000294508">
    <property type="component" value="Unassembled WGS sequence"/>
</dbReference>
<name>A0A4R2HFU6_9ACTN</name>
<dbReference type="Pfam" id="PF12730">
    <property type="entry name" value="ABC2_membrane_4"/>
    <property type="match status" value="1"/>
</dbReference>
<evidence type="ECO:0000313" key="4">
    <source>
        <dbReference type="Proteomes" id="UP000294508"/>
    </source>
</evidence>
<protein>
    <submittedName>
        <fullName evidence="3">ABC-2 family transporter</fullName>
    </submittedName>
</protein>
<evidence type="ECO:0000256" key="1">
    <source>
        <dbReference type="SAM" id="MobiDB-lite"/>
    </source>
</evidence>
<comment type="caution">
    <text evidence="3">The sequence shown here is derived from an EMBL/GenBank/DDBJ whole genome shotgun (WGS) entry which is preliminary data.</text>
</comment>
<dbReference type="RefSeq" id="WP_132210259.1">
    <property type="nucleotide sequence ID" value="NZ_SLWN01000006.1"/>
</dbReference>
<gene>
    <name evidence="3" type="ORF">EV652_1064</name>
</gene>
<reference evidence="3 4" key="1">
    <citation type="journal article" date="2015" name="Stand. Genomic Sci.">
        <title>Genomic Encyclopedia of Bacterial and Archaeal Type Strains, Phase III: the genomes of soil and plant-associated and newly described type strains.</title>
        <authorList>
            <person name="Whitman W.B."/>
            <person name="Woyke T."/>
            <person name="Klenk H.P."/>
            <person name="Zhou Y."/>
            <person name="Lilburn T.G."/>
            <person name="Beck B.J."/>
            <person name="De Vos P."/>
            <person name="Vandamme P."/>
            <person name="Eisen J.A."/>
            <person name="Garrity G."/>
            <person name="Hugenholtz P."/>
            <person name="Kyrpides N.C."/>
        </authorList>
    </citation>
    <scope>NUCLEOTIDE SEQUENCE [LARGE SCALE GENOMIC DNA]</scope>
    <source>
        <strain evidence="3 4">VKM Ac-2572</strain>
    </source>
</reference>
<sequence>MTTATATATTALESTSRRTAPTTTTHRQTLGRAIRSEWIKVRTLRSTWIGMGALVLLLVSLGAIAAAVSTGSVTTSEDGGGIGNADPLKTVMTGDFAAVLLVGVLGALAGAREYGSRMISATIAAVPRRWQVVVSKAVVLTGVVLPTALIAALATFGVGMGILSAGDSATVALTDDGILRSVLGMAGYLTAIALMGLGLGILLRSVASSIGVLLGGVMVLPTIAGALLPASLDSVLQFLPSSAGAAFTTVTGAGDSVLGATAGALVLAAWVVLTLGASILAITRRDV</sequence>
<feature type="region of interest" description="Disordered" evidence="1">
    <location>
        <begin position="1"/>
        <end position="27"/>
    </location>
</feature>
<proteinExistence type="predicted"/>
<feature type="transmembrane region" description="Helical" evidence="2">
    <location>
        <begin position="257"/>
        <end position="282"/>
    </location>
</feature>
<organism evidence="3 4">
    <name type="scientific">Kribbella steppae</name>
    <dbReference type="NCBI Taxonomy" id="2512223"/>
    <lineage>
        <taxon>Bacteria</taxon>
        <taxon>Bacillati</taxon>
        <taxon>Actinomycetota</taxon>
        <taxon>Actinomycetes</taxon>
        <taxon>Propionibacteriales</taxon>
        <taxon>Kribbellaceae</taxon>
        <taxon>Kribbella</taxon>
    </lineage>
</organism>
<feature type="transmembrane region" description="Helical" evidence="2">
    <location>
        <begin position="91"/>
        <end position="111"/>
    </location>
</feature>